<dbReference type="Gene3D" id="1.10.390.10">
    <property type="entry name" value="Neutral Protease Domain 2"/>
    <property type="match status" value="1"/>
</dbReference>
<sequence>MPRTKPAAKKTTAKRPARKAAAAAVISAWQDDPLSGLPPIPRPVPNLAKGALKFKIKGTAIPPQVYPGGTPGFRYWTAAEALRRGGDFWAPLLGLSRWQPGAVLGVSLDKGTDLNAYYDRSELAFFHEAVGKTTYYSGESPDVVCHEMGHACLDAHRPQLWDAPFIEAGAFHESFGDMSAILSALQLPSVRAVALKPLKDYKPSPLSRCAEQLGEGIRKVDKPAVDKDCLRNAYNAFKYVDPQTLPDSAPATALSAEVHSFSRVFTGAFYEILSGMLNIRSKAPTDAVLASVATDMAYLLSDATAAAPVQPDYFAQVAAHMVDADTSRFAGKYRAALVATFVKRRILPKTAVQSLAAAPVAKAAPAAVVARAAMARRPTTQFQKVTFNAQAFGLEDKTVIVMAPVERKPFQTAAASLIHQYGGPDKVEQATHRFVKQLFAHDRVDSDSGTRKASITDSTPREQLRKTHVLTKAPGGLKLTRRLFHCGCGRPIGLRFPRATGTESNGEQEAQDQDRSSQTRRPQDAGG</sequence>
<evidence type="ECO:0000313" key="2">
    <source>
        <dbReference type="EMBL" id="MFC5497649.1"/>
    </source>
</evidence>
<gene>
    <name evidence="2" type="ORF">ACFPOE_08900</name>
</gene>
<name>A0ABW0NFG2_9BURK</name>
<feature type="region of interest" description="Disordered" evidence="1">
    <location>
        <begin position="497"/>
        <end position="527"/>
    </location>
</feature>
<dbReference type="SUPFAM" id="SSF55486">
    <property type="entry name" value="Metalloproteases ('zincins'), catalytic domain"/>
    <property type="match status" value="1"/>
</dbReference>
<proteinExistence type="predicted"/>
<dbReference type="RefSeq" id="WP_376849730.1">
    <property type="nucleotide sequence ID" value="NZ_JBHSMF010000006.1"/>
</dbReference>
<comment type="caution">
    <text evidence="2">The sequence shown here is derived from an EMBL/GenBank/DDBJ whole genome shotgun (WGS) entry which is preliminary data.</text>
</comment>
<dbReference type="Proteomes" id="UP001596037">
    <property type="component" value="Unassembled WGS sequence"/>
</dbReference>
<accession>A0ABW0NFG2</accession>
<keyword evidence="3" id="KW-1185">Reference proteome</keyword>
<evidence type="ECO:0000256" key="1">
    <source>
        <dbReference type="SAM" id="MobiDB-lite"/>
    </source>
</evidence>
<dbReference type="EMBL" id="JBHSMF010000006">
    <property type="protein sequence ID" value="MFC5497649.1"/>
    <property type="molecule type" value="Genomic_DNA"/>
</dbReference>
<dbReference type="InterPro" id="IPR027268">
    <property type="entry name" value="Peptidase_M4/M1_CTD_sf"/>
</dbReference>
<feature type="compositionally biased region" description="Basic and acidic residues" evidence="1">
    <location>
        <begin position="512"/>
        <end position="527"/>
    </location>
</feature>
<evidence type="ECO:0000313" key="3">
    <source>
        <dbReference type="Proteomes" id="UP001596037"/>
    </source>
</evidence>
<reference evidence="3" key="1">
    <citation type="journal article" date="2019" name="Int. J. Syst. Evol. Microbiol.">
        <title>The Global Catalogue of Microorganisms (GCM) 10K type strain sequencing project: providing services to taxonomists for standard genome sequencing and annotation.</title>
        <authorList>
            <consortium name="The Broad Institute Genomics Platform"/>
            <consortium name="The Broad Institute Genome Sequencing Center for Infectious Disease"/>
            <person name="Wu L."/>
            <person name="Ma J."/>
        </authorList>
    </citation>
    <scope>NUCLEOTIDE SEQUENCE [LARGE SCALE GENOMIC DNA]</scope>
    <source>
        <strain evidence="3">CCUG 57401</strain>
    </source>
</reference>
<organism evidence="2 3">
    <name type="scientific">Caenimonas terrae</name>
    <dbReference type="NCBI Taxonomy" id="696074"/>
    <lineage>
        <taxon>Bacteria</taxon>
        <taxon>Pseudomonadati</taxon>
        <taxon>Pseudomonadota</taxon>
        <taxon>Betaproteobacteria</taxon>
        <taxon>Burkholderiales</taxon>
        <taxon>Comamonadaceae</taxon>
        <taxon>Caenimonas</taxon>
    </lineage>
</organism>
<protein>
    <submittedName>
        <fullName evidence="2">Uncharacterized protein</fullName>
    </submittedName>
</protein>